<dbReference type="EMBL" id="CP104972">
    <property type="protein sequence ID" value="UXN58766.1"/>
    <property type="molecule type" value="Genomic_DNA"/>
</dbReference>
<reference evidence="1" key="1">
    <citation type="submission" date="2022-09" db="EMBL/GenBank/DDBJ databases">
        <title>Interaction between co-microsymbionts with complementary sets of symbiotic genes in legume-rhizobium systems.</title>
        <authorList>
            <person name="Safronova V."/>
            <person name="Sazanova A."/>
            <person name="Afonin A."/>
            <person name="Chirak E."/>
        </authorList>
    </citation>
    <scope>NUCLEOTIDE SEQUENCE</scope>
    <source>
        <strain evidence="1">A18/3m</strain>
    </source>
</reference>
<evidence type="ECO:0000313" key="1">
    <source>
        <dbReference type="EMBL" id="UXN58766.1"/>
    </source>
</evidence>
<gene>
    <name evidence="1" type="ORF">N8E88_07485</name>
</gene>
<accession>A0ACD4CYU4</accession>
<name>A0ACD4CYU4_9HYPH</name>
<protein>
    <submittedName>
        <fullName evidence="1">GNAT family N-acetyltransferase</fullName>
    </submittedName>
</protein>
<keyword evidence="1" id="KW-0614">Plasmid</keyword>
<organism evidence="1 2">
    <name type="scientific">Phyllobacterium zundukense</name>
    <dbReference type="NCBI Taxonomy" id="1867719"/>
    <lineage>
        <taxon>Bacteria</taxon>
        <taxon>Pseudomonadati</taxon>
        <taxon>Pseudomonadota</taxon>
        <taxon>Alphaproteobacteria</taxon>
        <taxon>Hyphomicrobiales</taxon>
        <taxon>Phyllobacteriaceae</taxon>
        <taxon>Phyllobacterium</taxon>
    </lineage>
</organism>
<proteinExistence type="predicted"/>
<keyword evidence="2" id="KW-1185">Reference proteome</keyword>
<evidence type="ECO:0000313" key="2">
    <source>
        <dbReference type="Proteomes" id="UP001061991"/>
    </source>
</evidence>
<geneLocation type="plasmid" evidence="1 2">
    <name>p_unnamed1</name>
</geneLocation>
<dbReference type="Proteomes" id="UP001061991">
    <property type="component" value="Plasmid p_unnamed1"/>
</dbReference>
<sequence length="134" mass="14715">MPSKTERHRRTFARTEVNYHVAIAGGGNVVGFASGGPTRQVDFPQENEVYAIYILEAYQGRKIGVTLFRRVIGDLEESGRKGLILLALANNPNRGFYENLGGRQVIAKPLALGSAMADQCAYLWDDITGLSRNS</sequence>